<evidence type="ECO:0000313" key="2">
    <source>
        <dbReference type="EMBL" id="KAF7335395.1"/>
    </source>
</evidence>
<accession>A0A8H7CFH3</accession>
<gene>
    <name evidence="2" type="ORF">MVEN_02192100</name>
</gene>
<dbReference type="PANTHER" id="PTHR46579:SF1">
    <property type="entry name" value="F5_8 TYPE C DOMAIN-CONTAINING PROTEIN"/>
    <property type="match status" value="1"/>
</dbReference>
<dbReference type="InterPro" id="IPR004242">
    <property type="entry name" value="Transposase_21"/>
</dbReference>
<name>A0A8H7CFH3_9AGAR</name>
<dbReference type="EMBL" id="JACAZI010000024">
    <property type="protein sequence ID" value="KAF7335395.1"/>
    <property type="molecule type" value="Genomic_DNA"/>
</dbReference>
<sequence length="878" mass="101231">MLTRWKPFPILSFQRRSICLRQLLLALGEPPSPTCEEMDIDEDDSDSDDSDPLASECETVLELGEEDEWLAFDEGEERQECANREEMARELEQMLDAEDEAVLWDIRNETLSEQDRDNFRAFQLKMISNMPHLAFAQMRYSFRHKLQISSHYVMIHRIAVLSGVMPQWYHCCSNSCMAYTGVYSELTQCRHCGESRFASDGRPRRLFCYLPLIPRLQGYFMSPQKVQQLLYRHNYKHKSGTIADVFDGEHYRNLCKKKVVVDGKELPHNYFSGKNDIALSICTDSYLLFDRRRKGPSATAILAKNYNIVPESRTHLGDLMNCGVIPGPKPPKDIHSFLVPLDDELACLAIGVQTYDSLTRTVFDLHAYNLYGHGDIIAAEKMLNVKGHNSRSPCRSCQMKGVRCNETIYYIPLSLPCREHEQPTTWDPRKLPLRTHAHFLEVIQKIDIEEAKFAHKRKEDKLVKELKLAPNAEKLAKFHGIKGLPVLRRVGSMDFARSYPWDLMHLFFENIIPNLVSLWKGTFKGLDSGREDYELSEEVWEEIWKETTEATSDIPAAFSRSLAAGPSKFTAEAWFFWFVYLAPTLLQGRFSDPKYHTHACDLAEIIKKCIQFVITTTELDKLEENIISWVRTYEREDRLCACPLVIHGMLHIVSDIRFCGPSWTTWTFYMERYCGFLKAGLRSRVYPWSNLNNRALNYTYLEQIGVRYDLSDELELYGRRHGLSNSEKSFANYPHIVLRYPVQKTYQPDDDLTGRIAAYFGFVFSKPTSTFRSILPKIMPSWGKLRILGGGDSIRSASAPRKGPQIERNSSYVRYEVKVLQRHSNQTRNTAPNTTQWITQISYGRLEEVLACKVPKGQLWGAFSRGNTVTCGNYSVCN</sequence>
<proteinExistence type="predicted"/>
<evidence type="ECO:0008006" key="4">
    <source>
        <dbReference type="Google" id="ProtNLM"/>
    </source>
</evidence>
<dbReference type="PANTHER" id="PTHR46579">
    <property type="entry name" value="F5/8 TYPE C DOMAIN-CONTAINING PROTEIN-RELATED"/>
    <property type="match status" value="1"/>
</dbReference>
<dbReference type="OrthoDB" id="3242924at2759"/>
<protein>
    <recommendedName>
        <fullName evidence="4">Transposase domain-containing protein</fullName>
    </recommendedName>
</protein>
<dbReference type="AlphaFoldDB" id="A0A8H7CFH3"/>
<reference evidence="2" key="1">
    <citation type="submission" date="2020-05" db="EMBL/GenBank/DDBJ databases">
        <title>Mycena genomes resolve the evolution of fungal bioluminescence.</title>
        <authorList>
            <person name="Tsai I.J."/>
        </authorList>
    </citation>
    <scope>NUCLEOTIDE SEQUENCE</scope>
    <source>
        <strain evidence="2">CCC161011</strain>
    </source>
</reference>
<evidence type="ECO:0000256" key="1">
    <source>
        <dbReference type="SAM" id="MobiDB-lite"/>
    </source>
</evidence>
<comment type="caution">
    <text evidence="2">The sequence shown here is derived from an EMBL/GenBank/DDBJ whole genome shotgun (WGS) entry which is preliminary data.</text>
</comment>
<dbReference type="Proteomes" id="UP000620124">
    <property type="component" value="Unassembled WGS sequence"/>
</dbReference>
<dbReference type="Pfam" id="PF02992">
    <property type="entry name" value="Transposase_21"/>
    <property type="match status" value="1"/>
</dbReference>
<feature type="compositionally biased region" description="Acidic residues" evidence="1">
    <location>
        <begin position="36"/>
        <end position="51"/>
    </location>
</feature>
<keyword evidence="3" id="KW-1185">Reference proteome</keyword>
<evidence type="ECO:0000313" key="3">
    <source>
        <dbReference type="Proteomes" id="UP000620124"/>
    </source>
</evidence>
<feature type="region of interest" description="Disordered" evidence="1">
    <location>
        <begin position="31"/>
        <end position="53"/>
    </location>
</feature>
<organism evidence="2 3">
    <name type="scientific">Mycena venus</name>
    <dbReference type="NCBI Taxonomy" id="2733690"/>
    <lineage>
        <taxon>Eukaryota</taxon>
        <taxon>Fungi</taxon>
        <taxon>Dikarya</taxon>
        <taxon>Basidiomycota</taxon>
        <taxon>Agaricomycotina</taxon>
        <taxon>Agaricomycetes</taxon>
        <taxon>Agaricomycetidae</taxon>
        <taxon>Agaricales</taxon>
        <taxon>Marasmiineae</taxon>
        <taxon>Mycenaceae</taxon>
        <taxon>Mycena</taxon>
    </lineage>
</organism>